<comment type="caution">
    <text evidence="4">The sequence shown here is derived from an EMBL/GenBank/DDBJ whole genome shotgun (WGS) entry which is preliminary data.</text>
</comment>
<proteinExistence type="predicted"/>
<dbReference type="AlphaFoldDB" id="A0A1D1VBX0"/>
<dbReference type="Pfam" id="PF00620">
    <property type="entry name" value="RhoGAP"/>
    <property type="match status" value="1"/>
</dbReference>
<dbReference type="PROSITE" id="PS50238">
    <property type="entry name" value="RHOGAP"/>
    <property type="match status" value="1"/>
</dbReference>
<keyword evidence="1" id="KW-0175">Coiled coil</keyword>
<dbReference type="InterPro" id="IPR042869">
    <property type="entry name" value="ARHGAP11A/B"/>
</dbReference>
<organism evidence="4 5">
    <name type="scientific">Ramazzottius varieornatus</name>
    <name type="common">Water bear</name>
    <name type="synonym">Tardigrade</name>
    <dbReference type="NCBI Taxonomy" id="947166"/>
    <lineage>
        <taxon>Eukaryota</taxon>
        <taxon>Metazoa</taxon>
        <taxon>Ecdysozoa</taxon>
        <taxon>Tardigrada</taxon>
        <taxon>Eutardigrada</taxon>
        <taxon>Parachela</taxon>
        <taxon>Hypsibioidea</taxon>
        <taxon>Ramazzottiidae</taxon>
        <taxon>Ramazzottius</taxon>
    </lineage>
</organism>
<dbReference type="InterPro" id="IPR008936">
    <property type="entry name" value="Rho_GTPase_activation_prot"/>
</dbReference>
<dbReference type="GO" id="GO:0007165">
    <property type="term" value="P:signal transduction"/>
    <property type="evidence" value="ECO:0007669"/>
    <property type="project" value="InterPro"/>
</dbReference>
<dbReference type="CDD" id="cd00159">
    <property type="entry name" value="RhoGAP"/>
    <property type="match status" value="1"/>
</dbReference>
<feature type="coiled-coil region" evidence="1">
    <location>
        <begin position="10"/>
        <end position="37"/>
    </location>
</feature>
<accession>A0A1D1VBX0</accession>
<dbReference type="GO" id="GO:0005096">
    <property type="term" value="F:GTPase activator activity"/>
    <property type="evidence" value="ECO:0007669"/>
    <property type="project" value="TreeGrafter"/>
</dbReference>
<keyword evidence="5" id="KW-1185">Reference proteome</keyword>
<evidence type="ECO:0000313" key="5">
    <source>
        <dbReference type="Proteomes" id="UP000186922"/>
    </source>
</evidence>
<dbReference type="OrthoDB" id="10024839at2759"/>
<feature type="domain" description="Rho-GAP" evidence="3">
    <location>
        <begin position="72"/>
        <end position="269"/>
    </location>
</feature>
<feature type="region of interest" description="Disordered" evidence="2">
    <location>
        <begin position="344"/>
        <end position="364"/>
    </location>
</feature>
<dbReference type="SUPFAM" id="SSF48350">
    <property type="entry name" value="GTPase activation domain, GAP"/>
    <property type="match status" value="1"/>
</dbReference>
<dbReference type="EMBL" id="BDGG01000004">
    <property type="protein sequence ID" value="GAU98390.1"/>
    <property type="molecule type" value="Genomic_DNA"/>
</dbReference>
<reference evidence="4 5" key="1">
    <citation type="journal article" date="2016" name="Nat. Commun.">
        <title>Extremotolerant tardigrade genome and improved radiotolerance of human cultured cells by tardigrade-unique protein.</title>
        <authorList>
            <person name="Hashimoto T."/>
            <person name="Horikawa D.D."/>
            <person name="Saito Y."/>
            <person name="Kuwahara H."/>
            <person name="Kozuka-Hata H."/>
            <person name="Shin-I T."/>
            <person name="Minakuchi Y."/>
            <person name="Ohishi K."/>
            <person name="Motoyama A."/>
            <person name="Aizu T."/>
            <person name="Enomoto A."/>
            <person name="Kondo K."/>
            <person name="Tanaka S."/>
            <person name="Hara Y."/>
            <person name="Koshikawa S."/>
            <person name="Sagara H."/>
            <person name="Miura T."/>
            <person name="Yokobori S."/>
            <person name="Miyagawa K."/>
            <person name="Suzuki Y."/>
            <person name="Kubo T."/>
            <person name="Oyama M."/>
            <person name="Kohara Y."/>
            <person name="Fujiyama A."/>
            <person name="Arakawa K."/>
            <person name="Katayama T."/>
            <person name="Toyoda A."/>
            <person name="Kunieda T."/>
        </authorList>
    </citation>
    <scope>NUCLEOTIDE SEQUENCE [LARGE SCALE GENOMIC DNA]</scope>
    <source>
        <strain evidence="4 5">YOKOZUNA-1</strain>
    </source>
</reference>
<dbReference type="InterPro" id="IPR000198">
    <property type="entry name" value="RhoGAP_dom"/>
</dbReference>
<protein>
    <recommendedName>
        <fullName evidence="3">Rho-GAP domain-containing protein</fullName>
    </recommendedName>
</protein>
<sequence>MSKNVDPFKYFSLEAVAEKLSDNKRNLKKNLEKAQKLSLSRDDLDGCLSRDNDEKSAGVFGKPLEFLPECEVSIEFKNKQFPVQIPVILRDIGSRLLKNVDVEGLFRKSPSFRRISFITEALEANPSALQDQSDLSPHELAHLLKEWVKELPYSLVPSSLLPYVLRLFDGTQRSSGRDAGLSDPDKREVLRFLGTSFPASNRNVIIYVSYVLSSVAKRSTMNHMTSRNLALVWPSVFSGSYRPKTTNNRSFEDAINMTEFFINNPYIFHPSVQLTRNGSFVDNRLEFEHLPKHVKFEAPYMPCSPKRKKFEFDLRTPVQSIRIMGRSTVNSVRDKLKMTGEKCGRNSLMAHPDRSHFPTPEPAGFPRIETAFKEELKDMQISSPMSSSPAREIFSSLGKDRPVEPSMKALYSSGSFASPKSYGDVEMASPGQAKQSPVRLDFEQQTVCCKRCKDFSDYDLAGLRKKSVLKSTQNVECQVDLGLSEQLGFLSLSIEDGVAEKMPTPERMAVPKMHKQGLQVSPVSGTPSFRQLSVAAVIPNGIVARRVRILRENGGKPMEDTSLD</sequence>
<evidence type="ECO:0000256" key="2">
    <source>
        <dbReference type="SAM" id="MobiDB-lite"/>
    </source>
</evidence>
<evidence type="ECO:0000313" key="4">
    <source>
        <dbReference type="EMBL" id="GAU98390.1"/>
    </source>
</evidence>
<dbReference type="Gene3D" id="1.10.555.10">
    <property type="entry name" value="Rho GTPase activation protein"/>
    <property type="match status" value="1"/>
</dbReference>
<evidence type="ECO:0000259" key="3">
    <source>
        <dbReference type="PROSITE" id="PS50238"/>
    </source>
</evidence>
<name>A0A1D1VBX0_RAMVA</name>
<dbReference type="Proteomes" id="UP000186922">
    <property type="component" value="Unassembled WGS sequence"/>
</dbReference>
<evidence type="ECO:0000256" key="1">
    <source>
        <dbReference type="SAM" id="Coils"/>
    </source>
</evidence>
<dbReference type="PANTHER" id="PTHR15670:SF4">
    <property type="entry name" value="RHO GTPASE-ACTIVATING PROTEIN 11A"/>
    <property type="match status" value="1"/>
</dbReference>
<dbReference type="SMART" id="SM00324">
    <property type="entry name" value="RhoGAP"/>
    <property type="match status" value="1"/>
</dbReference>
<dbReference type="PANTHER" id="PTHR15670">
    <property type="entry name" value="RHO GTPASE ACTIVATING PROTEIN 11A"/>
    <property type="match status" value="1"/>
</dbReference>
<gene>
    <name evidence="4" type="primary">RvY_09545</name>
    <name evidence="4" type="synonym">RvY_09545.1</name>
    <name evidence="4" type="ORF">RvY_09545-1</name>
</gene>
<dbReference type="STRING" id="947166.A0A1D1VBX0"/>